<dbReference type="InterPro" id="IPR011051">
    <property type="entry name" value="RmlC_Cupin_sf"/>
</dbReference>
<dbReference type="SUPFAM" id="SSF51182">
    <property type="entry name" value="RmlC-like cupins"/>
    <property type="match status" value="1"/>
</dbReference>
<dbReference type="Gene3D" id="2.60.120.10">
    <property type="entry name" value="Jelly Rolls"/>
    <property type="match status" value="1"/>
</dbReference>
<reference evidence="2 3" key="1">
    <citation type="submission" date="2023-09" db="EMBL/GenBank/DDBJ databases">
        <authorList>
            <person name="Rey-Velasco X."/>
        </authorList>
    </citation>
    <scope>NUCLEOTIDE SEQUENCE [LARGE SCALE GENOMIC DNA]</scope>
    <source>
        <strain evidence="2 3">P050</strain>
    </source>
</reference>
<dbReference type="InterPro" id="IPR014710">
    <property type="entry name" value="RmlC-like_jellyroll"/>
</dbReference>
<proteinExistence type="predicted"/>
<dbReference type="CDD" id="cd02238">
    <property type="entry name" value="cupin_KdgF"/>
    <property type="match status" value="1"/>
</dbReference>
<feature type="domain" description="Cupin type-2" evidence="1">
    <location>
        <begin position="29"/>
        <end position="95"/>
    </location>
</feature>
<gene>
    <name evidence="2" type="ORF">RM519_09115</name>
</gene>
<keyword evidence="3" id="KW-1185">Reference proteome</keyword>
<dbReference type="PANTHER" id="PTHR40112">
    <property type="entry name" value="H2HPP ISOMERASE"/>
    <property type="match status" value="1"/>
</dbReference>
<comment type="caution">
    <text evidence="2">The sequence shown here is derived from an EMBL/GenBank/DDBJ whole genome shotgun (WGS) entry which is preliminary data.</text>
</comment>
<protein>
    <submittedName>
        <fullName evidence="2">Cupin domain-containing protein</fullName>
    </submittedName>
</protein>
<accession>A0ABU2Y5C5</accession>
<sequence length="104" mass="11828">MLISELKKVEVVKGFHGRFVHMENYTIGFWEVKAGSELPMHSHIHEQSTQVIEGEFEMTCNGTTKIYKPGMVLKIPSNVAHGGRALTDCKITDIFSPVREDYKF</sequence>
<dbReference type="InterPro" id="IPR013096">
    <property type="entry name" value="Cupin_2"/>
</dbReference>
<name>A0ABU2Y5C5_9FLAO</name>
<dbReference type="InterPro" id="IPR052535">
    <property type="entry name" value="Bacilysin_H2HPP_isomerase"/>
</dbReference>
<evidence type="ECO:0000259" key="1">
    <source>
        <dbReference type="Pfam" id="PF07883"/>
    </source>
</evidence>
<organism evidence="2 3">
    <name type="scientific">Urechidicola vernalis</name>
    <dbReference type="NCBI Taxonomy" id="3075600"/>
    <lineage>
        <taxon>Bacteria</taxon>
        <taxon>Pseudomonadati</taxon>
        <taxon>Bacteroidota</taxon>
        <taxon>Flavobacteriia</taxon>
        <taxon>Flavobacteriales</taxon>
        <taxon>Flavobacteriaceae</taxon>
        <taxon>Urechidicola</taxon>
    </lineage>
</organism>
<dbReference type="EMBL" id="JAVRHV010000004">
    <property type="protein sequence ID" value="MDT0553402.1"/>
    <property type="molecule type" value="Genomic_DNA"/>
</dbReference>
<evidence type="ECO:0000313" key="2">
    <source>
        <dbReference type="EMBL" id="MDT0553402.1"/>
    </source>
</evidence>
<dbReference type="Proteomes" id="UP001252186">
    <property type="component" value="Unassembled WGS sequence"/>
</dbReference>
<dbReference type="RefSeq" id="WP_311593416.1">
    <property type="nucleotide sequence ID" value="NZ_JAVRHV010000004.1"/>
</dbReference>
<evidence type="ECO:0000313" key="3">
    <source>
        <dbReference type="Proteomes" id="UP001252186"/>
    </source>
</evidence>
<dbReference type="Pfam" id="PF07883">
    <property type="entry name" value="Cupin_2"/>
    <property type="match status" value="1"/>
</dbReference>
<dbReference type="PANTHER" id="PTHR40112:SF1">
    <property type="entry name" value="H2HPP ISOMERASE"/>
    <property type="match status" value="1"/>
</dbReference>